<dbReference type="EMBL" id="CP145893">
    <property type="protein sequence ID" value="WWP24060.1"/>
    <property type="molecule type" value="Genomic_DNA"/>
</dbReference>
<reference evidence="2 3" key="1">
    <citation type="submission" date="2024-02" db="EMBL/GenBank/DDBJ databases">
        <title>Complete sequences of two Paenibacillus sp. strains and one Lysinibacillus strain isolated from the environment on STAA medium highlight biotechnological potential.</title>
        <authorList>
            <person name="Attere S.A."/>
            <person name="Piche L.C."/>
            <person name="Intertaglia L."/>
            <person name="Lami R."/>
            <person name="Charette S.J."/>
            <person name="Vincent A.T."/>
        </authorList>
    </citation>
    <scope>NUCLEOTIDE SEQUENCE [LARGE SCALE GENOMIC DNA]</scope>
    <source>
        <strain evidence="2 3">Y5S-7</strain>
        <plasmid evidence="2 3">pY5S7-1</plasmid>
    </source>
</reference>
<keyword evidence="2" id="KW-0614">Plasmid</keyword>
<accession>A0ABD8B2J4</accession>
<organism evidence="2 3">
    <name type="scientific">Paenibacillus amylolyticus</name>
    <dbReference type="NCBI Taxonomy" id="1451"/>
    <lineage>
        <taxon>Bacteria</taxon>
        <taxon>Bacillati</taxon>
        <taxon>Bacillota</taxon>
        <taxon>Bacilli</taxon>
        <taxon>Bacillales</taxon>
        <taxon>Paenibacillaceae</taxon>
        <taxon>Paenibacillus</taxon>
    </lineage>
</organism>
<evidence type="ECO:0000313" key="2">
    <source>
        <dbReference type="EMBL" id="WWP24060.1"/>
    </source>
</evidence>
<keyword evidence="1" id="KW-0472">Membrane</keyword>
<name>A0ABD8B2J4_PAEAM</name>
<evidence type="ECO:0008006" key="4">
    <source>
        <dbReference type="Google" id="ProtNLM"/>
    </source>
</evidence>
<sequence>MTKRSFYAVWLAIFLLGGVGIGSLAYTSSLNQEKMKEQTIMQQNRLFVEGFFNFETTNQRYKAIRPYTTEKGYRSTFPSGIELPPDSEVHSTVSDMKAYLQHDPSSDKKHTEVLNKFSLTTEFNGIGSVQTIVMKTVLVDEGRGDGWKVDDIEMIIQNTH</sequence>
<gene>
    <name evidence="2" type="ORF">V6668_30905</name>
</gene>
<keyword evidence="1" id="KW-0812">Transmembrane</keyword>
<geneLocation type="plasmid" evidence="2 3">
    <name>pY5S7-1</name>
</geneLocation>
<evidence type="ECO:0000256" key="1">
    <source>
        <dbReference type="SAM" id="Phobius"/>
    </source>
</evidence>
<proteinExistence type="predicted"/>
<dbReference type="Proteomes" id="UP001364764">
    <property type="component" value="Plasmid pY5S7-1"/>
</dbReference>
<evidence type="ECO:0000313" key="3">
    <source>
        <dbReference type="Proteomes" id="UP001364764"/>
    </source>
</evidence>
<protein>
    <recommendedName>
        <fullName evidence="4">DUF4829 domain-containing protein</fullName>
    </recommendedName>
</protein>
<dbReference type="RefSeq" id="WP_338709168.1">
    <property type="nucleotide sequence ID" value="NZ_CP145893.1"/>
</dbReference>
<feature type="transmembrane region" description="Helical" evidence="1">
    <location>
        <begin position="6"/>
        <end position="26"/>
    </location>
</feature>
<dbReference type="GeneID" id="93479980"/>
<keyword evidence="1" id="KW-1133">Transmembrane helix</keyword>
<dbReference type="AlphaFoldDB" id="A0ABD8B2J4"/>